<sequence>MTPQHRINLPAKPLKAIRNPSTPLVKDASSQPKSPPSEPARLYTLKDGLVNESESSSGSAETVTVAPVTKGIAAKPRKHHFGKPNALNFLDPDSPQVTSESIQRTVKEATKQSPNAGKSTSPSSHSISSTSSGFREDLFDAYGDHETDQGTSPEHSIDGDSGGRVLGNNGPRPRVGKSRKRSYGTPEMARANIQHSHIPADDLTPRAPNQHFSKPPLRAEKLPLTGYELLASKLSATSIERNGIPLRPIYRRFEALNHRILLHLQDEICELEDQLHQIDTADTQNRRLPTGILPASRRAEYLSNNELQWHKNDVIWKIAFKLDQYNRVLSSFRQTFSLSPPTTADMQEYRGFLDNYAPISDAETRFLDATDDLICLGDSDGDMTADEEDLPTPVSRSDIAEFHPRRRVSIISQSDISRRFDDRVTTPSVDPEIPSQDQHRIAKHALMLLSVAMAVAVILPILTFLVIPGFIGRMTVVCLVGIGILGALVQAKVIKLQATQEFCVSVGLYGGVMAILAGMGDENNEMKPYLPGSTLLILPYNIKEIATVPSSPRATITQDVPAHPIEARDLGEPLALLVHSGDVPHHPLPDQNLIIKADIDGLPMNYAEDSNTNLAFLGHYALG</sequence>
<comment type="caution">
    <text evidence="1">The sequence shown here is derived from an EMBL/GenBank/DDBJ whole genome shotgun (WGS) entry which is preliminary data.</text>
</comment>
<dbReference type="Proteomes" id="UP001153332">
    <property type="component" value="Unassembled WGS sequence"/>
</dbReference>
<proteinExistence type="predicted"/>
<reference evidence="1" key="1">
    <citation type="submission" date="2022-12" db="EMBL/GenBank/DDBJ databases">
        <title>Genome Sequence of Lasiodiplodia mahajangana.</title>
        <authorList>
            <person name="Buettner E."/>
        </authorList>
    </citation>
    <scope>NUCLEOTIDE SEQUENCE</scope>
    <source>
        <strain evidence="1">VT137</strain>
    </source>
</reference>
<evidence type="ECO:0000313" key="1">
    <source>
        <dbReference type="EMBL" id="KAJ8127853.1"/>
    </source>
</evidence>
<accession>A0ACC2JKX3</accession>
<evidence type="ECO:0000313" key="2">
    <source>
        <dbReference type="Proteomes" id="UP001153332"/>
    </source>
</evidence>
<organism evidence="1 2">
    <name type="scientific">Lasiodiplodia mahajangana</name>
    <dbReference type="NCBI Taxonomy" id="1108764"/>
    <lineage>
        <taxon>Eukaryota</taxon>
        <taxon>Fungi</taxon>
        <taxon>Dikarya</taxon>
        <taxon>Ascomycota</taxon>
        <taxon>Pezizomycotina</taxon>
        <taxon>Dothideomycetes</taxon>
        <taxon>Dothideomycetes incertae sedis</taxon>
        <taxon>Botryosphaeriales</taxon>
        <taxon>Botryosphaeriaceae</taxon>
        <taxon>Lasiodiplodia</taxon>
    </lineage>
</organism>
<keyword evidence="2" id="KW-1185">Reference proteome</keyword>
<name>A0ACC2JKX3_9PEZI</name>
<protein>
    <submittedName>
        <fullName evidence="1">Uncharacterized protein</fullName>
    </submittedName>
</protein>
<dbReference type="EMBL" id="JAPUUL010001277">
    <property type="protein sequence ID" value="KAJ8127853.1"/>
    <property type="molecule type" value="Genomic_DNA"/>
</dbReference>
<gene>
    <name evidence="1" type="ORF">O1611_g5783</name>
</gene>